<keyword evidence="5" id="KW-1185">Reference proteome</keyword>
<dbReference type="Gene3D" id="2.60.120.200">
    <property type="match status" value="1"/>
</dbReference>
<dbReference type="EMBL" id="JAUSVP010000009">
    <property type="protein sequence ID" value="MDQ0448549.1"/>
    <property type="molecule type" value="Genomic_DNA"/>
</dbReference>
<dbReference type="InterPro" id="IPR031768">
    <property type="entry name" value="CBM60_xylan-bd"/>
</dbReference>
<dbReference type="Gene3D" id="2.60.60.40">
    <property type="match status" value="3"/>
</dbReference>
<dbReference type="Pfam" id="PF00722">
    <property type="entry name" value="Glyco_hydro_16"/>
    <property type="match status" value="1"/>
</dbReference>
<dbReference type="PANTHER" id="PTHR10963">
    <property type="entry name" value="GLYCOSYL HYDROLASE-RELATED"/>
    <property type="match status" value="1"/>
</dbReference>
<protein>
    <submittedName>
        <fullName evidence="4">Beta-glucanase (GH16 family)</fullName>
    </submittedName>
</protein>
<dbReference type="Proteomes" id="UP001231124">
    <property type="component" value="Unassembled WGS sequence"/>
</dbReference>
<feature type="compositionally biased region" description="Low complexity" evidence="2">
    <location>
        <begin position="275"/>
        <end position="291"/>
    </location>
</feature>
<feature type="region of interest" description="Disordered" evidence="2">
    <location>
        <begin position="547"/>
        <end position="570"/>
    </location>
</feature>
<comment type="similarity">
    <text evidence="1">Belongs to the glycosyl hydrolase 16 family.</text>
</comment>
<dbReference type="PROSITE" id="PS51762">
    <property type="entry name" value="GH16_2"/>
    <property type="match status" value="1"/>
</dbReference>
<name>A0ABU0I1R9_9HYPH</name>
<evidence type="ECO:0000259" key="3">
    <source>
        <dbReference type="PROSITE" id="PS51762"/>
    </source>
</evidence>
<accession>A0ABU0I1R9</accession>
<sequence>MIDLTGYKLTFSDEFNARSISQTGAGTTWADIRSEWRYDAHSDIGFGKSSFVDPASGYDPFKVAGGALAITAVPDRTPSGYPGSWESGLITTQGHFSQTYGYFEIRADFSDAKGGWDAFWLLPDKPAPNPNQRPGWQELDVVEHYGVNDKGVYSTIHTTDQTPNIPWQVNRQVYSELGQAGGYHTYGMDWQKDKISFYVDGQFVGAQATPSDMTGPMYLLADLATQDDADPAGGPITMKIDYIRAYSKDPHAVAVNLDTVSPPDGKDPGLYGATSANSPAPVPAGSSSPASLGTGPDTLVLKISQDAYKGDAQYTVSVDGKQVGGTYTAHAAHGANQFDTLTLHGDWAPGDHRVSLTFLNDAYDGTPATDRNLYLDGATYNGTDVAGSKLTFLSAGAQSLTVRDVAPAPATSPTTTTTPATGSAGSSSPASLGTGPDTLVLKISQDAYKGDAQYIVSVDGKQVGGTYTAHAAHGANQSDTLTLHGDWAPGDHRVSLTFLNDAYDGTPATDRNLYLDGATYNGTDVAGSKLTFLSAGAQSLTVRDVAPAPATSPTTTPATGSAGASSPASLGTGPDTLVLKISQDAYKGDAQYTVSVDGKQVGGTYTAHAAHGANQFDTLTLHGDWAPGDHRVSLTFLNDAYDGTPATDRNLYLDGATYNGAEVAGSHLTFLSAGTQSLAVHDWLLA</sequence>
<dbReference type="InterPro" id="IPR000757">
    <property type="entry name" value="Beta-glucanase-like"/>
</dbReference>
<dbReference type="RefSeq" id="WP_307354403.1">
    <property type="nucleotide sequence ID" value="NZ_JAUSVP010000009.1"/>
</dbReference>
<evidence type="ECO:0000256" key="2">
    <source>
        <dbReference type="SAM" id="MobiDB-lite"/>
    </source>
</evidence>
<dbReference type="Pfam" id="PF16841">
    <property type="entry name" value="CBM60"/>
    <property type="match status" value="3"/>
</dbReference>
<feature type="region of interest" description="Disordered" evidence="2">
    <location>
        <begin position="404"/>
        <end position="434"/>
    </location>
</feature>
<proteinExistence type="inferred from homology"/>
<dbReference type="InterPro" id="IPR050546">
    <property type="entry name" value="Glycosyl_Hydrlase_16"/>
</dbReference>
<evidence type="ECO:0000313" key="5">
    <source>
        <dbReference type="Proteomes" id="UP001231124"/>
    </source>
</evidence>
<dbReference type="SUPFAM" id="SSF49899">
    <property type="entry name" value="Concanavalin A-like lectins/glucanases"/>
    <property type="match status" value="1"/>
</dbReference>
<feature type="compositionally biased region" description="Low complexity" evidence="2">
    <location>
        <begin position="406"/>
        <end position="434"/>
    </location>
</feature>
<feature type="region of interest" description="Disordered" evidence="2">
    <location>
        <begin position="260"/>
        <end position="293"/>
    </location>
</feature>
<dbReference type="CDD" id="cd08023">
    <property type="entry name" value="GH16_laminarinase_like"/>
    <property type="match status" value="1"/>
</dbReference>
<reference evidence="4 5" key="1">
    <citation type="submission" date="2023-07" db="EMBL/GenBank/DDBJ databases">
        <title>Genomic Encyclopedia of Type Strains, Phase IV (KMG-IV): sequencing the most valuable type-strain genomes for metagenomic binning, comparative biology and taxonomic classification.</title>
        <authorList>
            <person name="Goeker M."/>
        </authorList>
    </citation>
    <scope>NUCLEOTIDE SEQUENCE [LARGE SCALE GENOMIC DNA]</scope>
    <source>
        <strain evidence="4 5">DSM 19013</strain>
    </source>
</reference>
<comment type="caution">
    <text evidence="4">The sequence shown here is derived from an EMBL/GenBank/DDBJ whole genome shotgun (WGS) entry which is preliminary data.</text>
</comment>
<gene>
    <name evidence="4" type="ORF">QO012_003060</name>
</gene>
<evidence type="ECO:0000256" key="1">
    <source>
        <dbReference type="ARBA" id="ARBA00006865"/>
    </source>
</evidence>
<feature type="domain" description="GH16" evidence="3">
    <location>
        <begin position="2"/>
        <end position="251"/>
    </location>
</feature>
<evidence type="ECO:0000313" key="4">
    <source>
        <dbReference type="EMBL" id="MDQ0448549.1"/>
    </source>
</evidence>
<dbReference type="PANTHER" id="PTHR10963:SF55">
    <property type="entry name" value="GLYCOSIDE HYDROLASE FAMILY 16 PROTEIN"/>
    <property type="match status" value="1"/>
</dbReference>
<organism evidence="4 5">
    <name type="scientific">Methylobacterium aerolatum</name>
    <dbReference type="NCBI Taxonomy" id="418708"/>
    <lineage>
        <taxon>Bacteria</taxon>
        <taxon>Pseudomonadati</taxon>
        <taxon>Pseudomonadota</taxon>
        <taxon>Alphaproteobacteria</taxon>
        <taxon>Hyphomicrobiales</taxon>
        <taxon>Methylobacteriaceae</taxon>
        <taxon>Methylobacterium</taxon>
    </lineage>
</organism>
<dbReference type="InterPro" id="IPR013320">
    <property type="entry name" value="ConA-like_dom_sf"/>
</dbReference>